<evidence type="ECO:0000256" key="1">
    <source>
        <dbReference type="SAM" id="MobiDB-lite"/>
    </source>
</evidence>
<evidence type="ECO:0000313" key="2">
    <source>
        <dbReference type="EMBL" id="VDN36129.1"/>
    </source>
</evidence>
<accession>A0A3P7R4U8</accession>
<feature type="region of interest" description="Disordered" evidence="1">
    <location>
        <begin position="88"/>
        <end position="115"/>
    </location>
</feature>
<evidence type="ECO:0000313" key="3">
    <source>
        <dbReference type="Proteomes" id="UP000281553"/>
    </source>
</evidence>
<dbReference type="AlphaFoldDB" id="A0A3P7R4U8"/>
<dbReference type="EMBL" id="UYRU01088294">
    <property type="protein sequence ID" value="VDN36129.1"/>
    <property type="molecule type" value="Genomic_DNA"/>
</dbReference>
<keyword evidence="3" id="KW-1185">Reference proteome</keyword>
<feature type="compositionally biased region" description="Basic and acidic residues" evidence="1">
    <location>
        <begin position="194"/>
        <end position="210"/>
    </location>
</feature>
<feature type="compositionally biased region" description="Polar residues" evidence="1">
    <location>
        <begin position="161"/>
        <end position="178"/>
    </location>
</feature>
<organism evidence="2 3">
    <name type="scientific">Dibothriocephalus latus</name>
    <name type="common">Fish tapeworm</name>
    <name type="synonym">Diphyllobothrium latum</name>
    <dbReference type="NCBI Taxonomy" id="60516"/>
    <lineage>
        <taxon>Eukaryota</taxon>
        <taxon>Metazoa</taxon>
        <taxon>Spiralia</taxon>
        <taxon>Lophotrochozoa</taxon>
        <taxon>Platyhelminthes</taxon>
        <taxon>Cestoda</taxon>
        <taxon>Eucestoda</taxon>
        <taxon>Diphyllobothriidea</taxon>
        <taxon>Diphyllobothriidae</taxon>
        <taxon>Dibothriocephalus</taxon>
    </lineage>
</organism>
<dbReference type="Proteomes" id="UP000281553">
    <property type="component" value="Unassembled WGS sequence"/>
</dbReference>
<feature type="region of interest" description="Disordered" evidence="1">
    <location>
        <begin position="158"/>
        <end position="210"/>
    </location>
</feature>
<reference evidence="2 3" key="1">
    <citation type="submission" date="2018-11" db="EMBL/GenBank/DDBJ databases">
        <authorList>
            <consortium name="Pathogen Informatics"/>
        </authorList>
    </citation>
    <scope>NUCLEOTIDE SEQUENCE [LARGE SCALE GENOMIC DNA]</scope>
</reference>
<protein>
    <submittedName>
        <fullName evidence="2">Uncharacterized protein</fullName>
    </submittedName>
</protein>
<name>A0A3P7R4U8_DIBLA</name>
<proteinExistence type="predicted"/>
<gene>
    <name evidence="2" type="ORF">DILT_LOCUS16955</name>
</gene>
<sequence length="264" mass="28552">MTTETPLTCSLLNDNAKRFARIPSLCLDSCLDRSGLTEIDAVLFLPVCLCNLWLLLLLVPGFLYFWGVVFVLSTTAVAFLKSEVVVDTSPRPRRSSPDDAEADKQSSYDYSPDGELRVPLVTTSGDGESCPAALEVEVNGLANGAVVSPLAQRRASVDLSAESSDNSNNHASMLNESRLSLPADAAEKKRRGRGTSDAEGGKKKEDQGERHLSLSQTYSVMLGVLRLRPILKYILFVFLVKVSPCNGLCVYVCVSVCLSVNSPC</sequence>